<keyword evidence="5" id="KW-0520">NAD</keyword>
<dbReference type="InterPro" id="IPR002504">
    <property type="entry name" value="NADK"/>
</dbReference>
<evidence type="ECO:0000313" key="8">
    <source>
        <dbReference type="Proteomes" id="UP001217754"/>
    </source>
</evidence>
<name>A0AAF0F3N7_9BASI</name>
<feature type="compositionally biased region" description="Acidic residues" evidence="6">
    <location>
        <begin position="1"/>
        <end position="11"/>
    </location>
</feature>
<dbReference type="EC" id="2.7.1.23" evidence="7"/>
<keyword evidence="3 7" id="KW-0418">Kinase</keyword>
<sequence>MSAAQPDEDAEYTPQQPPSLNGVYERSRQSFHLSKPEITQQDGESAASSAEQQLDEEAAASDGRLRSITNQLAQTAVGVREMSKQLVRARVHSNVESVLIITKARDNHLVSLTREMAIWLMTIPRENNDRGLIVYVDAQLRHSKRFDVARMQAEHPEIFEPIRPQRRMPEGRNMAGEGQLRYWTADLCCSAPHLFDFVVTLGGDGTVLFCSWLFQTNVPPVIPFSLGSLGFLTPFNFDEYKTSLGSAVQNGVRLNMRMRFRATVYRAIPPSDPGASRYRRKAIKSRDTGEIIMRNIEEDGWHAIEVAPTAREGPADTSNTRPHKDKVVHCFGTRPVETFEILNDLVVDRGPSPFVSMLEVFADNNHLTTSQADGLCISTPTGSTAYSLSAGGSLVHPEIPAILITPICPHTLSFRPMLLPDSMELRISVPYHSRSNAWASFDGRGRIEIQRGDHIKVTASPYPFPTVMPEDQPSPWFDSVSRTLNWNQRQKQKSFVMVEENVPAARGAENKASAPRQSVDRIPVAEEDDRRSPSPSSSSDSENDVPEDFDIDDHSTTGSRVNTWDQSLASGATPTSNSAIQREFMSAVQPMTSMSSSTSKVAETPASLPPDAFTPDRFGSAGPPHAPSPLSRRHLAAVDFRLQDALKSGDTKAQPSPDVAMAPTHSSDSQCPQAIVVYGHDDTDDSEESDAP</sequence>
<evidence type="ECO:0000256" key="5">
    <source>
        <dbReference type="ARBA" id="ARBA00023027"/>
    </source>
</evidence>
<organism evidence="7 8">
    <name type="scientific">Malassezia japonica</name>
    <dbReference type="NCBI Taxonomy" id="223818"/>
    <lineage>
        <taxon>Eukaryota</taxon>
        <taxon>Fungi</taxon>
        <taxon>Dikarya</taxon>
        <taxon>Basidiomycota</taxon>
        <taxon>Ustilaginomycotina</taxon>
        <taxon>Malasseziomycetes</taxon>
        <taxon>Malasseziales</taxon>
        <taxon>Malasseziaceae</taxon>
        <taxon>Malassezia</taxon>
    </lineage>
</organism>
<dbReference type="GO" id="GO:0006741">
    <property type="term" value="P:NADP+ biosynthetic process"/>
    <property type="evidence" value="ECO:0007669"/>
    <property type="project" value="InterPro"/>
</dbReference>
<dbReference type="GO" id="GO:0019674">
    <property type="term" value="P:NAD+ metabolic process"/>
    <property type="evidence" value="ECO:0007669"/>
    <property type="project" value="InterPro"/>
</dbReference>
<dbReference type="Gene3D" id="2.60.200.30">
    <property type="entry name" value="Probable inorganic polyphosphate/atp-NAD kinase, domain 2"/>
    <property type="match status" value="1"/>
</dbReference>
<feature type="compositionally biased region" description="Polar residues" evidence="6">
    <location>
        <begin position="37"/>
        <end position="52"/>
    </location>
</feature>
<evidence type="ECO:0000256" key="6">
    <source>
        <dbReference type="SAM" id="MobiDB-lite"/>
    </source>
</evidence>
<dbReference type="PANTHER" id="PTHR20275:SF0">
    <property type="entry name" value="NAD KINASE"/>
    <property type="match status" value="1"/>
</dbReference>
<dbReference type="EMBL" id="CP119960">
    <property type="protein sequence ID" value="WFD39251.1"/>
    <property type="molecule type" value="Genomic_DNA"/>
</dbReference>
<accession>A0AAF0F3N7</accession>
<dbReference type="GO" id="GO:0003951">
    <property type="term" value="F:NAD+ kinase activity"/>
    <property type="evidence" value="ECO:0007669"/>
    <property type="project" value="UniProtKB-EC"/>
</dbReference>
<dbReference type="GeneID" id="85225873"/>
<dbReference type="Pfam" id="PF20143">
    <property type="entry name" value="NAD_kinase_C"/>
    <property type="match status" value="1"/>
</dbReference>
<reference evidence="7" key="1">
    <citation type="submission" date="2023-03" db="EMBL/GenBank/DDBJ databases">
        <title>Mating type loci evolution in Malassezia.</title>
        <authorList>
            <person name="Coelho M.A."/>
        </authorList>
    </citation>
    <scope>NUCLEOTIDE SEQUENCE</scope>
    <source>
        <strain evidence="7">CBS 9431</strain>
    </source>
</reference>
<keyword evidence="4" id="KW-0521">NADP</keyword>
<evidence type="ECO:0000313" key="7">
    <source>
        <dbReference type="EMBL" id="WFD39251.1"/>
    </source>
</evidence>
<dbReference type="PANTHER" id="PTHR20275">
    <property type="entry name" value="NAD KINASE"/>
    <property type="match status" value="1"/>
</dbReference>
<dbReference type="HAMAP" id="MF_00361">
    <property type="entry name" value="NAD_kinase"/>
    <property type="match status" value="1"/>
</dbReference>
<feature type="compositionally biased region" description="Basic and acidic residues" evidence="6">
    <location>
        <begin position="641"/>
        <end position="650"/>
    </location>
</feature>
<feature type="region of interest" description="Disordered" evidence="6">
    <location>
        <begin position="506"/>
        <end position="692"/>
    </location>
</feature>
<dbReference type="InterPro" id="IPR017438">
    <property type="entry name" value="ATP-NAD_kinase_N"/>
</dbReference>
<dbReference type="SUPFAM" id="SSF111331">
    <property type="entry name" value="NAD kinase/diacylglycerol kinase-like"/>
    <property type="match status" value="1"/>
</dbReference>
<dbReference type="FunFam" id="2.60.200.30:FF:000004">
    <property type="entry name" value="NAD kinase 2, chloroplastic"/>
    <property type="match status" value="1"/>
</dbReference>
<keyword evidence="8" id="KW-1185">Reference proteome</keyword>
<feature type="compositionally biased region" description="Acidic residues" evidence="6">
    <location>
        <begin position="682"/>
        <end position="692"/>
    </location>
</feature>
<feature type="compositionally biased region" description="Polar residues" evidence="6">
    <location>
        <begin position="589"/>
        <end position="601"/>
    </location>
</feature>
<proteinExistence type="inferred from homology"/>
<gene>
    <name evidence="7" type="ORF">MJAP1_002222</name>
</gene>
<dbReference type="RefSeq" id="XP_060122148.1">
    <property type="nucleotide sequence ID" value="XM_060266165.1"/>
</dbReference>
<dbReference type="InterPro" id="IPR016064">
    <property type="entry name" value="NAD/diacylglycerol_kinase_sf"/>
</dbReference>
<evidence type="ECO:0000256" key="2">
    <source>
        <dbReference type="ARBA" id="ARBA00022679"/>
    </source>
</evidence>
<evidence type="ECO:0000256" key="3">
    <source>
        <dbReference type="ARBA" id="ARBA00022777"/>
    </source>
</evidence>
<protein>
    <submittedName>
        <fullName evidence="7">NAD(+) kinase</fullName>
        <ecNumber evidence="7">2.7.1.23</ecNumber>
    </submittedName>
</protein>
<keyword evidence="2 7" id="KW-0808">Transferase</keyword>
<comment type="similarity">
    <text evidence="1">Belongs to the NAD kinase family.</text>
</comment>
<feature type="compositionally biased region" description="Acidic residues" evidence="6">
    <location>
        <begin position="541"/>
        <end position="551"/>
    </location>
</feature>
<dbReference type="Gene3D" id="3.40.50.10330">
    <property type="entry name" value="Probable inorganic polyphosphate/atp-NAD kinase, domain 1"/>
    <property type="match status" value="1"/>
</dbReference>
<feature type="compositionally biased region" description="Polar residues" evidence="6">
    <location>
        <begin position="556"/>
        <end position="580"/>
    </location>
</feature>
<evidence type="ECO:0000256" key="1">
    <source>
        <dbReference type="ARBA" id="ARBA00010995"/>
    </source>
</evidence>
<dbReference type="AlphaFoldDB" id="A0AAF0F3N7"/>
<dbReference type="Pfam" id="PF01513">
    <property type="entry name" value="NAD_kinase"/>
    <property type="match status" value="1"/>
</dbReference>
<evidence type="ECO:0000256" key="4">
    <source>
        <dbReference type="ARBA" id="ARBA00022857"/>
    </source>
</evidence>
<dbReference type="Proteomes" id="UP001217754">
    <property type="component" value="Chromosome 3"/>
</dbReference>
<feature type="region of interest" description="Disordered" evidence="6">
    <location>
        <begin position="1"/>
        <end position="65"/>
    </location>
</feature>
<dbReference type="InterPro" id="IPR017437">
    <property type="entry name" value="ATP-NAD_kinase_PpnK-typ_C"/>
</dbReference>